<comment type="caution">
    <text evidence="3">The sequence shown here is derived from an EMBL/GenBank/DDBJ whole genome shotgun (WGS) entry which is preliminary data.</text>
</comment>
<proteinExistence type="inferred from homology"/>
<dbReference type="Pfam" id="PF01916">
    <property type="entry name" value="DS"/>
    <property type="match status" value="1"/>
</dbReference>
<dbReference type="SUPFAM" id="SSF52467">
    <property type="entry name" value="DHS-like NAD/FAD-binding domain"/>
    <property type="match status" value="1"/>
</dbReference>
<dbReference type="InterPro" id="IPR036982">
    <property type="entry name" value="Deoxyhypusine_synthase_sf"/>
</dbReference>
<dbReference type="Gene3D" id="3.40.910.10">
    <property type="entry name" value="Deoxyhypusine synthase"/>
    <property type="match status" value="1"/>
</dbReference>
<gene>
    <name evidence="3" type="ORF">ENO04_05570</name>
</gene>
<organism evidence="3">
    <name type="scientific">Fervidicoccus fontis</name>
    <dbReference type="NCBI Taxonomy" id="683846"/>
    <lineage>
        <taxon>Archaea</taxon>
        <taxon>Thermoproteota</taxon>
        <taxon>Thermoprotei</taxon>
        <taxon>Fervidicoccales</taxon>
        <taxon>Fervidicoccaceae</taxon>
        <taxon>Fervidicoccus</taxon>
    </lineage>
</organism>
<dbReference type="PANTHER" id="PTHR11703:SF0">
    <property type="entry name" value="DEOXYHYPUSINE SYNTHASE"/>
    <property type="match status" value="1"/>
</dbReference>
<dbReference type="GO" id="GO:0005737">
    <property type="term" value="C:cytoplasm"/>
    <property type="evidence" value="ECO:0007669"/>
    <property type="project" value="TreeGrafter"/>
</dbReference>
<dbReference type="NCBIfam" id="NF002294">
    <property type="entry name" value="PRK01221.1"/>
    <property type="match status" value="1"/>
</dbReference>
<dbReference type="InterPro" id="IPR029035">
    <property type="entry name" value="DHS-like_NAD/FAD-binding_dom"/>
</dbReference>
<evidence type="ECO:0000256" key="1">
    <source>
        <dbReference type="ARBA" id="ARBA00009892"/>
    </source>
</evidence>
<name>A0A7C1E367_9CREN</name>
<accession>A0A7C1E367</accession>
<dbReference type="GO" id="GO:0034038">
    <property type="term" value="F:deoxyhypusine synthase activity"/>
    <property type="evidence" value="ECO:0007669"/>
    <property type="project" value="UniProtKB-EC"/>
</dbReference>
<dbReference type="AlphaFoldDB" id="A0A7C1E367"/>
<dbReference type="FunFam" id="3.40.910.10:FF:000010">
    <property type="entry name" value="Deoxyhypusine synthase"/>
    <property type="match status" value="1"/>
</dbReference>
<keyword evidence="3" id="KW-0808">Transferase</keyword>
<sequence length="323" mass="36197">MNKEIKEEKVIEALLKEKIDDTPPQDEELRLLCRVLLPYYGRVHGFMAGHLFRASRILREGLMTSRTRIFSFTGNIVSTGLRGLIAKVIRDGFFNLVVTTTGTIDHDVAKSMGPGYYKGDFRLDDVFLEKIGIHRLGNVLIPKENYGPVVEKVVRDVLEELKNRTISGHELLWIVGQRISDNNSILRASWERRVPIIVPGFYDGSFGTNVHIYSKLNNVKLDISLDQSLMEDIFFSEKNTPIAALIVGGGISKHHVIWWSQFAGGLDYAVYVTTAVEYDGSLSGAHPREAISWGKIKPEASSEVVYGDATIILPLLLSSLYCE</sequence>
<reference evidence="3" key="1">
    <citation type="journal article" date="2020" name="mSystems">
        <title>Genome- and Community-Level Interaction Insights into Carbon Utilization and Element Cycling Functions of Hydrothermarchaeota in Hydrothermal Sediment.</title>
        <authorList>
            <person name="Zhou Z."/>
            <person name="Liu Y."/>
            <person name="Xu W."/>
            <person name="Pan J."/>
            <person name="Luo Z.H."/>
            <person name="Li M."/>
        </authorList>
    </citation>
    <scope>NUCLEOTIDE SEQUENCE [LARGE SCALE GENOMIC DNA]</scope>
    <source>
        <strain evidence="3">SpSt-123</strain>
    </source>
</reference>
<comment type="similarity">
    <text evidence="1">Belongs to the deoxyhypusine synthase family.</text>
</comment>
<evidence type="ECO:0000256" key="2">
    <source>
        <dbReference type="ARBA" id="ARBA00023027"/>
    </source>
</evidence>
<dbReference type="EC" id="2.5.1.46" evidence="3"/>
<dbReference type="EMBL" id="DSDY01000166">
    <property type="protein sequence ID" value="HDS11062.1"/>
    <property type="molecule type" value="Genomic_DNA"/>
</dbReference>
<protein>
    <submittedName>
        <fullName evidence="3">Deoxyhypusine synthase</fullName>
        <ecNumber evidence="3">2.5.1.46</ecNumber>
    </submittedName>
</protein>
<dbReference type="InterPro" id="IPR002773">
    <property type="entry name" value="Deoxyhypusine_synthase"/>
</dbReference>
<dbReference type="PANTHER" id="PTHR11703">
    <property type="entry name" value="DEOXYHYPUSINE SYNTHASE"/>
    <property type="match status" value="1"/>
</dbReference>
<evidence type="ECO:0000313" key="3">
    <source>
        <dbReference type="EMBL" id="HDS11062.1"/>
    </source>
</evidence>
<keyword evidence="2" id="KW-0520">NAD</keyword>